<evidence type="ECO:0000313" key="10">
    <source>
        <dbReference type="Proteomes" id="UP000198817"/>
    </source>
</evidence>
<evidence type="ECO:0000256" key="6">
    <source>
        <dbReference type="HAMAP-Rule" id="MF_01109"/>
    </source>
</evidence>
<evidence type="ECO:0000256" key="1">
    <source>
        <dbReference type="ARBA" id="ARBA00003822"/>
    </source>
</evidence>
<proteinExistence type="inferred from homology"/>
<feature type="binding site" evidence="6">
    <location>
        <position position="318"/>
    </location>
    <ligand>
        <name>carbamoyl phosphate</name>
        <dbReference type="ChEBI" id="CHEBI:58228"/>
    </ligand>
</feature>
<dbReference type="PRINTS" id="PR00100">
    <property type="entry name" value="AOTCASE"/>
</dbReference>
<dbReference type="Pfam" id="PF00185">
    <property type="entry name" value="OTCace"/>
    <property type="match status" value="1"/>
</dbReference>
<dbReference type="Proteomes" id="UP000198817">
    <property type="component" value="Unassembled WGS sequence"/>
</dbReference>
<accession>A0A1I7FBH6</accession>
<dbReference type="NCBIfam" id="NF001986">
    <property type="entry name" value="PRK00779.1"/>
    <property type="match status" value="1"/>
</dbReference>
<dbReference type="OrthoDB" id="9802587at2"/>
<dbReference type="RefSeq" id="WP_090469630.1">
    <property type="nucleotide sequence ID" value="NZ_FOWF01000001.1"/>
</dbReference>
<comment type="similarity">
    <text evidence="2 6">Belongs to the aspartate/ornithine carbamoyltransferase superfamily. OTCase family.</text>
</comment>
<organism evidence="9 10">
    <name type="scientific">Eubacterium pyruvativorans</name>
    <dbReference type="NCBI Taxonomy" id="155865"/>
    <lineage>
        <taxon>Bacteria</taxon>
        <taxon>Bacillati</taxon>
        <taxon>Bacillota</taxon>
        <taxon>Clostridia</taxon>
        <taxon>Eubacteriales</taxon>
        <taxon>Eubacteriaceae</taxon>
        <taxon>Eubacterium</taxon>
    </lineage>
</organism>
<dbReference type="GO" id="GO:0004585">
    <property type="term" value="F:ornithine carbamoyltransferase activity"/>
    <property type="evidence" value="ECO:0007669"/>
    <property type="project" value="UniProtKB-UniRule"/>
</dbReference>
<dbReference type="PROSITE" id="PS00097">
    <property type="entry name" value="CARBAMOYLTRANSFERASE"/>
    <property type="match status" value="1"/>
</dbReference>
<name>A0A1I7FBH6_9FIRM</name>
<reference evidence="9 10" key="1">
    <citation type="submission" date="2016-10" db="EMBL/GenBank/DDBJ databases">
        <authorList>
            <person name="de Groot N.N."/>
        </authorList>
    </citation>
    <scope>NUCLEOTIDE SEQUENCE [LARGE SCALE GENOMIC DNA]</scope>
    <source>
        <strain evidence="9 10">KHGC13</strain>
    </source>
</reference>
<evidence type="ECO:0000256" key="5">
    <source>
        <dbReference type="ARBA" id="ARBA00048772"/>
    </source>
</evidence>
<dbReference type="PANTHER" id="PTHR45753">
    <property type="entry name" value="ORNITHINE CARBAMOYLTRANSFERASE, MITOCHONDRIAL"/>
    <property type="match status" value="1"/>
</dbReference>
<feature type="binding site" evidence="6">
    <location>
        <begin position="57"/>
        <end position="60"/>
    </location>
    <ligand>
        <name>carbamoyl phosphate</name>
        <dbReference type="ChEBI" id="CHEBI:58228"/>
    </ligand>
</feature>
<dbReference type="STRING" id="155865.SAMN05216515_101138"/>
<gene>
    <name evidence="9" type="ORF">SAMN05216508_10229</name>
</gene>
<feature type="domain" description="Aspartate/ornithine carbamoyltransferase Asp/Orn-binding" evidence="7">
    <location>
        <begin position="156"/>
        <end position="328"/>
    </location>
</feature>
<feature type="binding site" evidence="6">
    <location>
        <position position="168"/>
    </location>
    <ligand>
        <name>L-ornithine</name>
        <dbReference type="ChEBI" id="CHEBI:46911"/>
    </ligand>
</feature>
<keyword evidence="4 6" id="KW-0808">Transferase</keyword>
<dbReference type="Gene3D" id="3.40.50.1370">
    <property type="entry name" value="Aspartate/ornithine carbamoyltransferase"/>
    <property type="match status" value="2"/>
</dbReference>
<dbReference type="PANTHER" id="PTHR45753:SF2">
    <property type="entry name" value="ORNITHINE CARBAMOYLTRANSFERASE"/>
    <property type="match status" value="1"/>
</dbReference>
<dbReference type="InterPro" id="IPR024904">
    <property type="entry name" value="OTCase_ArgI"/>
</dbReference>
<evidence type="ECO:0000256" key="2">
    <source>
        <dbReference type="ARBA" id="ARBA00007805"/>
    </source>
</evidence>
<sequence length="332" mass="37463">MGVNLKGRNFLTLMDFTQEEIRYMLDLGHDLKRKKRAGITGDTLKGKNIVLLFEKTSTRTRSSFEVAVRDEGGHAVFLGSDSSQVGKKESIEDSAKVLGRIYDGIEFRGYEQSTVETLAKYAGVPVWNGLTDIDHPTQILADMMTIEEHVAKPLSKVKVIFCGDIRNNMSYAWMYGCAKMGMHFVAYGPEELAKEIDQNVLDRVNEVAEETGAVIEVRSDDGCLEGADVLYTDIWASMGEEAEIPERVRLLTPYKVTEEMLEKTKNPDVIFMHCLPSFHDFSTKMAKEQLELGYDIREVTDEVFRSRHSVVFDEAENRMHSIKAVIVATLGR</sequence>
<keyword evidence="6" id="KW-0963">Cytoplasm</keyword>
<comment type="function">
    <text evidence="1">Reversibly catalyzes the transfer of the carbamoyl group from carbamoyl phosphate (CP) to the N(epsilon) atom of ornithine (ORN) to produce L-citrulline.</text>
</comment>
<keyword evidence="10" id="KW-1185">Reference proteome</keyword>
<dbReference type="NCBIfam" id="TIGR00658">
    <property type="entry name" value="orni_carb_tr"/>
    <property type="match status" value="1"/>
</dbReference>
<dbReference type="Pfam" id="PF02729">
    <property type="entry name" value="OTCace_N"/>
    <property type="match status" value="1"/>
</dbReference>
<dbReference type="InterPro" id="IPR006131">
    <property type="entry name" value="Asp_carbamoyltransf_Asp/Orn-bd"/>
</dbReference>
<dbReference type="AlphaFoldDB" id="A0A1I7FBH6"/>
<dbReference type="GO" id="GO:0019240">
    <property type="term" value="P:citrulline biosynthetic process"/>
    <property type="evidence" value="ECO:0007669"/>
    <property type="project" value="TreeGrafter"/>
</dbReference>
<evidence type="ECO:0000259" key="8">
    <source>
        <dbReference type="Pfam" id="PF02729"/>
    </source>
</evidence>
<dbReference type="HAMAP" id="MF_01109">
    <property type="entry name" value="OTCase"/>
    <property type="match status" value="1"/>
</dbReference>
<evidence type="ECO:0000256" key="4">
    <source>
        <dbReference type="ARBA" id="ARBA00022679"/>
    </source>
</evidence>
<dbReference type="SUPFAM" id="SSF53671">
    <property type="entry name" value="Aspartate/ornithine carbamoyltransferase"/>
    <property type="match status" value="1"/>
</dbReference>
<dbReference type="EMBL" id="FPBT01000002">
    <property type="protein sequence ID" value="SFU33507.1"/>
    <property type="molecule type" value="Genomic_DNA"/>
</dbReference>
<evidence type="ECO:0000256" key="3">
    <source>
        <dbReference type="ARBA" id="ARBA00013007"/>
    </source>
</evidence>
<feature type="binding site" evidence="6">
    <location>
        <begin position="274"/>
        <end position="275"/>
    </location>
    <ligand>
        <name>carbamoyl phosphate</name>
        <dbReference type="ChEBI" id="CHEBI:58228"/>
    </ligand>
</feature>
<evidence type="ECO:0000313" key="9">
    <source>
        <dbReference type="EMBL" id="SFU33507.1"/>
    </source>
</evidence>
<feature type="binding site" evidence="6">
    <location>
        <position position="108"/>
    </location>
    <ligand>
        <name>carbamoyl phosphate</name>
        <dbReference type="ChEBI" id="CHEBI:58228"/>
    </ligand>
</feature>
<dbReference type="InterPro" id="IPR036901">
    <property type="entry name" value="Asp/Orn_carbamoylTrfase_sf"/>
</dbReference>
<feature type="binding site" evidence="6">
    <location>
        <begin position="237"/>
        <end position="238"/>
    </location>
    <ligand>
        <name>L-ornithine</name>
        <dbReference type="ChEBI" id="CHEBI:46911"/>
    </ligand>
</feature>
<dbReference type="InterPro" id="IPR002292">
    <property type="entry name" value="Orn/put_carbamltrans"/>
</dbReference>
<comment type="catalytic activity">
    <reaction evidence="5 6">
        <text>carbamoyl phosphate + L-ornithine = L-citrulline + phosphate + H(+)</text>
        <dbReference type="Rhea" id="RHEA:19513"/>
        <dbReference type="ChEBI" id="CHEBI:15378"/>
        <dbReference type="ChEBI" id="CHEBI:43474"/>
        <dbReference type="ChEBI" id="CHEBI:46911"/>
        <dbReference type="ChEBI" id="CHEBI:57743"/>
        <dbReference type="ChEBI" id="CHEBI:58228"/>
        <dbReference type="EC" id="2.1.3.3"/>
    </reaction>
</comment>
<feature type="binding site" evidence="6">
    <location>
        <begin position="135"/>
        <end position="138"/>
    </location>
    <ligand>
        <name>carbamoyl phosphate</name>
        <dbReference type="ChEBI" id="CHEBI:58228"/>
    </ligand>
</feature>
<dbReference type="PRINTS" id="PR00102">
    <property type="entry name" value="OTCASE"/>
</dbReference>
<dbReference type="EC" id="2.1.3.3" evidence="3 6"/>
<feature type="binding site" evidence="6">
    <location>
        <position position="84"/>
    </location>
    <ligand>
        <name>carbamoyl phosphate</name>
        <dbReference type="ChEBI" id="CHEBI:58228"/>
    </ligand>
</feature>
<dbReference type="GO" id="GO:0042450">
    <property type="term" value="P:L-arginine biosynthetic process via ornithine"/>
    <property type="evidence" value="ECO:0007669"/>
    <property type="project" value="UniProtKB-UniRule"/>
</dbReference>
<dbReference type="GO" id="GO:0005737">
    <property type="term" value="C:cytoplasm"/>
    <property type="evidence" value="ECO:0007669"/>
    <property type="project" value="UniProtKB-SubCell"/>
</dbReference>
<comment type="subcellular location">
    <subcellularLocation>
        <location evidence="6">Cytoplasm</location>
    </subcellularLocation>
</comment>
<feature type="domain" description="Aspartate/ornithine carbamoyltransferase carbamoyl-P binding" evidence="8">
    <location>
        <begin position="8"/>
        <end position="148"/>
    </location>
</feature>
<evidence type="ECO:0000259" key="7">
    <source>
        <dbReference type="Pfam" id="PF00185"/>
    </source>
</evidence>
<dbReference type="InterPro" id="IPR006130">
    <property type="entry name" value="Asp/Orn_carbamoylTrfase"/>
</dbReference>
<dbReference type="InterPro" id="IPR006132">
    <property type="entry name" value="Asp/Orn_carbamoyltranf_P-bd"/>
</dbReference>
<protein>
    <recommendedName>
        <fullName evidence="3 6">Ornithine carbamoyltransferase</fullName>
        <shortName evidence="6">OTCase</shortName>
        <ecNumber evidence="3 6">2.1.3.3</ecNumber>
    </recommendedName>
</protein>
<feature type="binding site" evidence="6">
    <location>
        <position position="233"/>
    </location>
    <ligand>
        <name>L-ornithine</name>
        <dbReference type="ChEBI" id="CHEBI:46911"/>
    </ligand>
</feature>
<dbReference type="GO" id="GO:0016597">
    <property type="term" value="F:amino acid binding"/>
    <property type="evidence" value="ECO:0007669"/>
    <property type="project" value="InterPro"/>
</dbReference>